<accession>A0AAD2G1I7</accession>
<dbReference type="AlphaFoldDB" id="A0AAD2G1I7"/>
<comment type="caution">
    <text evidence="2">The sequence shown here is derived from an EMBL/GenBank/DDBJ whole genome shotgun (WGS) entry which is preliminary data.</text>
</comment>
<evidence type="ECO:0000313" key="2">
    <source>
        <dbReference type="EMBL" id="CAJ1959702.1"/>
    </source>
</evidence>
<proteinExistence type="predicted"/>
<dbReference type="Proteomes" id="UP001295423">
    <property type="component" value="Unassembled WGS sequence"/>
</dbReference>
<feature type="compositionally biased region" description="Polar residues" evidence="1">
    <location>
        <begin position="98"/>
        <end position="110"/>
    </location>
</feature>
<name>A0AAD2G1I7_9STRA</name>
<protein>
    <submittedName>
        <fullName evidence="2">Uncharacterized protein</fullName>
    </submittedName>
</protein>
<organism evidence="2 3">
    <name type="scientific">Cylindrotheca closterium</name>
    <dbReference type="NCBI Taxonomy" id="2856"/>
    <lineage>
        <taxon>Eukaryota</taxon>
        <taxon>Sar</taxon>
        <taxon>Stramenopiles</taxon>
        <taxon>Ochrophyta</taxon>
        <taxon>Bacillariophyta</taxon>
        <taxon>Bacillariophyceae</taxon>
        <taxon>Bacillariophycidae</taxon>
        <taxon>Bacillariales</taxon>
        <taxon>Bacillariaceae</taxon>
        <taxon>Cylindrotheca</taxon>
    </lineage>
</organism>
<feature type="region of interest" description="Disordered" evidence="1">
    <location>
        <begin position="80"/>
        <end position="110"/>
    </location>
</feature>
<evidence type="ECO:0000256" key="1">
    <source>
        <dbReference type="SAM" id="MobiDB-lite"/>
    </source>
</evidence>
<feature type="compositionally biased region" description="Basic and acidic residues" evidence="1">
    <location>
        <begin position="81"/>
        <end position="97"/>
    </location>
</feature>
<keyword evidence="3" id="KW-1185">Reference proteome</keyword>
<reference evidence="2" key="1">
    <citation type="submission" date="2023-08" db="EMBL/GenBank/DDBJ databases">
        <authorList>
            <person name="Audoor S."/>
            <person name="Bilcke G."/>
        </authorList>
    </citation>
    <scope>NUCLEOTIDE SEQUENCE</scope>
</reference>
<evidence type="ECO:0000313" key="3">
    <source>
        <dbReference type="Proteomes" id="UP001295423"/>
    </source>
</evidence>
<sequence length="110" mass="12001">MSNNQATLSCFSSTRMPERPLEDSLVSILRSSMIQGPSSLFGPAAEMPSFPSMSSSNSHSCPSLLDILTEATEITGEDLDHDSMSDEMHHDIFHHTDNSSLSSHGQHPKQ</sequence>
<gene>
    <name evidence="2" type="ORF">CYCCA115_LOCUS18121</name>
</gene>
<dbReference type="EMBL" id="CAKOGP040002014">
    <property type="protein sequence ID" value="CAJ1959702.1"/>
    <property type="molecule type" value="Genomic_DNA"/>
</dbReference>